<dbReference type="AlphaFoldDB" id="A0A414YZD4"/>
<dbReference type="Pfam" id="PF01025">
    <property type="entry name" value="GrpE"/>
    <property type="match status" value="1"/>
</dbReference>
<accession>A0A414YZD4</accession>
<dbReference type="InterPro" id="IPR000740">
    <property type="entry name" value="GrpE"/>
</dbReference>
<dbReference type="GO" id="GO:0006457">
    <property type="term" value="P:protein folding"/>
    <property type="evidence" value="ECO:0007669"/>
    <property type="project" value="InterPro"/>
</dbReference>
<dbReference type="GO" id="GO:0051087">
    <property type="term" value="F:protein-folding chaperone binding"/>
    <property type="evidence" value="ECO:0007669"/>
    <property type="project" value="InterPro"/>
</dbReference>
<dbReference type="GO" id="GO:0042803">
    <property type="term" value="F:protein homodimerization activity"/>
    <property type="evidence" value="ECO:0007669"/>
    <property type="project" value="InterPro"/>
</dbReference>
<evidence type="ECO:0000256" key="1">
    <source>
        <dbReference type="ARBA" id="ARBA00023186"/>
    </source>
</evidence>
<dbReference type="Gene3D" id="2.30.22.10">
    <property type="entry name" value="Head domain of nucleotide exchange factor GrpE"/>
    <property type="match status" value="1"/>
</dbReference>
<keyword evidence="1" id="KW-0143">Chaperone</keyword>
<dbReference type="GO" id="GO:0000774">
    <property type="term" value="F:adenyl-nucleotide exchange factor activity"/>
    <property type="evidence" value="ECO:0007669"/>
    <property type="project" value="InterPro"/>
</dbReference>
<sequence length="149" mass="17338">MNEEYQKSIEEEITLIKRENLKLKNDMEEMIITNERKIDEMISEFIKVIDSFDKSETVVKEKGLDQEETSQKAIKRMLQPKKVAATILDKYDVHKIDILGKPINEDICTIVETEPDLEQEDGIVISIEKDGYTRGNRLIRRAEVVVIKN</sequence>
<dbReference type="Proteomes" id="UP000283512">
    <property type="component" value="Unassembled WGS sequence"/>
</dbReference>
<gene>
    <name evidence="2" type="primary">grpE</name>
    <name evidence="2" type="ORF">DW190_06060</name>
</gene>
<reference evidence="2 3" key="1">
    <citation type="submission" date="2018-08" db="EMBL/GenBank/DDBJ databases">
        <title>A genome reference for cultivated species of the human gut microbiota.</title>
        <authorList>
            <person name="Zou Y."/>
            <person name="Xue W."/>
            <person name="Luo G."/>
        </authorList>
    </citation>
    <scope>NUCLEOTIDE SEQUENCE [LARGE SCALE GENOMIC DNA]</scope>
    <source>
        <strain evidence="2 3">AM16-49B</strain>
    </source>
</reference>
<organism evidence="2 3">
    <name type="scientific">Bacteroides caccae</name>
    <dbReference type="NCBI Taxonomy" id="47678"/>
    <lineage>
        <taxon>Bacteria</taxon>
        <taxon>Pseudomonadati</taxon>
        <taxon>Bacteroidota</taxon>
        <taxon>Bacteroidia</taxon>
        <taxon>Bacteroidales</taxon>
        <taxon>Bacteroidaceae</taxon>
        <taxon>Bacteroides</taxon>
    </lineage>
</organism>
<comment type="caution">
    <text evidence="2">The sequence shown here is derived from an EMBL/GenBank/DDBJ whole genome shotgun (WGS) entry which is preliminary data.</text>
</comment>
<dbReference type="EMBL" id="QRKD01000003">
    <property type="protein sequence ID" value="RHH92829.1"/>
    <property type="molecule type" value="Genomic_DNA"/>
</dbReference>
<protein>
    <submittedName>
        <fullName evidence="2">Nucleotide exchange factor GrpE</fullName>
    </submittedName>
</protein>
<evidence type="ECO:0000313" key="2">
    <source>
        <dbReference type="EMBL" id="RHH92829.1"/>
    </source>
</evidence>
<dbReference type="SUPFAM" id="SSF51064">
    <property type="entry name" value="Head domain of nucleotide exchange factor GrpE"/>
    <property type="match status" value="1"/>
</dbReference>
<name>A0A414YZD4_9BACE</name>
<evidence type="ECO:0000313" key="3">
    <source>
        <dbReference type="Proteomes" id="UP000283512"/>
    </source>
</evidence>
<dbReference type="InterPro" id="IPR009012">
    <property type="entry name" value="GrpE_head"/>
</dbReference>
<proteinExistence type="predicted"/>
<dbReference type="RefSeq" id="WP_022020157.1">
    <property type="nucleotide sequence ID" value="NZ_QRKD01000003.1"/>
</dbReference>